<dbReference type="AlphaFoldDB" id="A0A4C2A3S4"/>
<dbReference type="Proteomes" id="UP000299102">
    <property type="component" value="Unassembled WGS sequence"/>
</dbReference>
<dbReference type="EMBL" id="BGZK01002430">
    <property type="protein sequence ID" value="GBP93874.1"/>
    <property type="molecule type" value="Genomic_DNA"/>
</dbReference>
<evidence type="ECO:0000313" key="3">
    <source>
        <dbReference type="Proteomes" id="UP000299102"/>
    </source>
</evidence>
<name>A0A4C2A3S4_EUMVA</name>
<evidence type="ECO:0000256" key="1">
    <source>
        <dbReference type="SAM" id="MobiDB-lite"/>
    </source>
</evidence>
<sequence length="80" mass="8794">METNPARSSRDSSSYPSVCSSKPSLSYNKVSEQSDGMIKDWTRDKNPGRRRLTATCQPLPSIKEATVTEATQSPTINSKT</sequence>
<feature type="compositionally biased region" description="Polar residues" evidence="1">
    <location>
        <begin position="68"/>
        <end position="80"/>
    </location>
</feature>
<organism evidence="2 3">
    <name type="scientific">Eumeta variegata</name>
    <name type="common">Bagworm moth</name>
    <name type="synonym">Eumeta japonica</name>
    <dbReference type="NCBI Taxonomy" id="151549"/>
    <lineage>
        <taxon>Eukaryota</taxon>
        <taxon>Metazoa</taxon>
        <taxon>Ecdysozoa</taxon>
        <taxon>Arthropoda</taxon>
        <taxon>Hexapoda</taxon>
        <taxon>Insecta</taxon>
        <taxon>Pterygota</taxon>
        <taxon>Neoptera</taxon>
        <taxon>Endopterygota</taxon>
        <taxon>Lepidoptera</taxon>
        <taxon>Glossata</taxon>
        <taxon>Ditrysia</taxon>
        <taxon>Tineoidea</taxon>
        <taxon>Psychidae</taxon>
        <taxon>Oiketicinae</taxon>
        <taxon>Eumeta</taxon>
    </lineage>
</organism>
<keyword evidence="3" id="KW-1185">Reference proteome</keyword>
<gene>
    <name evidence="2" type="ORF">EVAR_92805_1</name>
</gene>
<proteinExistence type="predicted"/>
<accession>A0A4C2A3S4</accession>
<feature type="region of interest" description="Disordered" evidence="1">
    <location>
        <begin position="1"/>
        <end position="80"/>
    </location>
</feature>
<feature type="compositionally biased region" description="Basic and acidic residues" evidence="1">
    <location>
        <begin position="37"/>
        <end position="47"/>
    </location>
</feature>
<evidence type="ECO:0000313" key="2">
    <source>
        <dbReference type="EMBL" id="GBP93874.1"/>
    </source>
</evidence>
<protein>
    <submittedName>
        <fullName evidence="2">Uncharacterized protein</fullName>
    </submittedName>
</protein>
<reference evidence="2 3" key="1">
    <citation type="journal article" date="2019" name="Commun. Biol.">
        <title>The bagworm genome reveals a unique fibroin gene that provides high tensile strength.</title>
        <authorList>
            <person name="Kono N."/>
            <person name="Nakamura H."/>
            <person name="Ohtoshi R."/>
            <person name="Tomita M."/>
            <person name="Numata K."/>
            <person name="Arakawa K."/>
        </authorList>
    </citation>
    <scope>NUCLEOTIDE SEQUENCE [LARGE SCALE GENOMIC DNA]</scope>
</reference>
<feature type="compositionally biased region" description="Low complexity" evidence="1">
    <location>
        <begin position="11"/>
        <end position="26"/>
    </location>
</feature>
<comment type="caution">
    <text evidence="2">The sequence shown here is derived from an EMBL/GenBank/DDBJ whole genome shotgun (WGS) entry which is preliminary data.</text>
</comment>